<evidence type="ECO:0000313" key="2">
    <source>
        <dbReference type="EMBL" id="KMO79884.1"/>
    </source>
</evidence>
<evidence type="ECO:0000313" key="3">
    <source>
        <dbReference type="Proteomes" id="UP000036513"/>
    </source>
</evidence>
<evidence type="ECO:0000256" key="1">
    <source>
        <dbReference type="SAM" id="MobiDB-lite"/>
    </source>
</evidence>
<comment type="caution">
    <text evidence="2">The sequence shown here is derived from an EMBL/GenBank/DDBJ whole genome shotgun (WGS) entry which is preliminary data.</text>
</comment>
<dbReference type="STRING" id="37916.MCHLDSM_01768"/>
<organism evidence="2 3">
    <name type="scientific">Mycolicibacterium chlorophenolicum</name>
    <dbReference type="NCBI Taxonomy" id="37916"/>
    <lineage>
        <taxon>Bacteria</taxon>
        <taxon>Bacillati</taxon>
        <taxon>Actinomycetota</taxon>
        <taxon>Actinomycetes</taxon>
        <taxon>Mycobacteriales</taxon>
        <taxon>Mycobacteriaceae</taxon>
        <taxon>Mycolicibacterium</taxon>
    </lineage>
</organism>
<keyword evidence="3" id="KW-1185">Reference proteome</keyword>
<dbReference type="AlphaFoldDB" id="A0A0J6WBD1"/>
<dbReference type="Proteomes" id="UP000036513">
    <property type="component" value="Unassembled WGS sequence"/>
</dbReference>
<name>A0A0J6WBD1_9MYCO</name>
<dbReference type="EMBL" id="JYNL01000017">
    <property type="protein sequence ID" value="KMO79884.1"/>
    <property type="molecule type" value="Genomic_DNA"/>
</dbReference>
<evidence type="ECO:0008006" key="4">
    <source>
        <dbReference type="Google" id="ProtNLM"/>
    </source>
</evidence>
<feature type="region of interest" description="Disordered" evidence="1">
    <location>
        <begin position="499"/>
        <end position="520"/>
    </location>
</feature>
<feature type="compositionally biased region" description="Acidic residues" evidence="1">
    <location>
        <begin position="1"/>
        <end position="23"/>
    </location>
</feature>
<feature type="region of interest" description="Disordered" evidence="1">
    <location>
        <begin position="1"/>
        <end position="26"/>
    </location>
</feature>
<dbReference type="PATRIC" id="fig|37916.4.peg.1678"/>
<dbReference type="InterPro" id="IPR025048">
    <property type="entry name" value="DUF3987"/>
</dbReference>
<accession>A0A0J6WBD1</accession>
<reference evidence="2 3" key="1">
    <citation type="journal article" date="2015" name="Genome Biol. Evol.">
        <title>Characterization of Three Mycobacterium spp. with Potential Use in Bioremediation by Genome Sequencing and Comparative Genomics.</title>
        <authorList>
            <person name="Das S."/>
            <person name="Pettersson B.M."/>
            <person name="Behra P.R."/>
            <person name="Ramesh M."/>
            <person name="Dasgupta S."/>
            <person name="Bhattacharya A."/>
            <person name="Kirsebom L.A."/>
        </authorList>
    </citation>
    <scope>NUCLEOTIDE SEQUENCE [LARGE SCALE GENOMIC DNA]</scope>
    <source>
        <strain evidence="2 3">DSM 43826</strain>
    </source>
</reference>
<protein>
    <recommendedName>
        <fullName evidence="4">DUF3987 domain-containing protein</fullName>
    </recommendedName>
</protein>
<dbReference type="RefSeq" id="WP_053082932.1">
    <property type="nucleotide sequence ID" value="NZ_JYNL01000017.1"/>
</dbReference>
<proteinExistence type="predicted"/>
<dbReference type="Pfam" id="PF13148">
    <property type="entry name" value="DUF3987"/>
    <property type="match status" value="1"/>
</dbReference>
<sequence>MRINADDVDPMPDDDELNDDQLDDPIPLASTIALPPFPTDSLPEPYANMVRAISEACQVDPAMPGVSALSVLSGCIGGHAEIELRPGWREPLHIFTVTVAAPGERKSAVQQAMASPILDVEAQLAEQGLRERLEALTRKEVSVKRAEKLRNVAANPKKEVEDDESTTVDSQAAMREAIEAAAMAEAIDVPPVPRIFADDATPEAIASLLAEQGGRLAILSSEGGILDIIAGRYQHRANMDVFLKGHAGDPLRIDRKATPPEFVRRPALTLGLMIQPHVLSAAGRNAEFRGRGLLARFLYAFPVSKVGRRKIAPEPVDEAIRDDYETAVQELAAGMAEWHSDPAVLTLTEAARNAMECIEAAVEPTLADGGELATLADWGAKYVGAIGRIAGLLHLAKHGSDTGPYVPVEAQTVLEAYRIGAYFRACAINAFIEMRTDPVGVDAMYLLDRIRHLGSDEVSIRDVHVASSRARFRTKADLMPGLERLVEFGWLIVMPSPKPTGGRPASPRYRVHPRVTEATQ</sequence>
<gene>
    <name evidence="2" type="ORF">MCHLDSM_01768</name>
</gene>